<dbReference type="PANTHER" id="PTHR30414">
    <property type="entry name" value="MINICONDUCTANCE MECHANOSENSITIVE CHANNEL YBDG"/>
    <property type="match status" value="1"/>
</dbReference>
<dbReference type="InterPro" id="IPR049278">
    <property type="entry name" value="MS_channel_C"/>
</dbReference>
<dbReference type="SUPFAM" id="SSF50182">
    <property type="entry name" value="Sm-like ribonucleoproteins"/>
    <property type="match status" value="1"/>
</dbReference>
<sequence>MDKPLILLNKVFSYEIIKAAGVLLAAFLIWWVLSWITQKYVTKFILKTRTGWDDLLIKHKLLSRALFFVPFAILSLASSYLGKFGFIFKRLVDVGIPIVTALVITSLLNVFNDIYEQKPISKRWPLKGYIQVANLLIFFAAGIVAVCSLLGKSPWALLSGLGALSAVLMLVFRHTILSFVATFQVLSQNLIEVGDWIEMPKYGVDGEVIEISLPNLVVRNWDNTLVVVPSYKLLEDSFKNWRGMQESGGRRIKRAVYIDQTSIKYCDPKMLERLKKVHLLKGYLERKLKEIEEDAKQRGVDLSESPLNGRRLTNIGTFRIYVEEYLKAHPNIRKDMTLMVRQLQPTPQGLPLEVYCFVADTRWVPYEKVQADIFDHILAAMQEFELKVLQVVYRG</sequence>
<proteinExistence type="inferred from homology"/>
<dbReference type="OrthoDB" id="9775207at2"/>
<gene>
    <name evidence="9" type="ORF">TST_1062</name>
</gene>
<dbReference type="InterPro" id="IPR010920">
    <property type="entry name" value="LSM_dom_sf"/>
</dbReference>
<dbReference type="GO" id="GO:0071470">
    <property type="term" value="P:cellular response to osmotic stress"/>
    <property type="evidence" value="ECO:0007669"/>
    <property type="project" value="InterPro"/>
</dbReference>
<comment type="similarity">
    <text evidence="2">Belongs to the MscS (TC 1.A.23) family.</text>
</comment>
<evidence type="ECO:0000256" key="3">
    <source>
        <dbReference type="ARBA" id="ARBA00022692"/>
    </source>
</evidence>
<dbReference type="PANTHER" id="PTHR30414:SF0">
    <property type="entry name" value="MINICONDUCTANCE MECHANOSENSITIVE CHANNEL YBDG"/>
    <property type="match status" value="1"/>
</dbReference>
<evidence type="ECO:0000313" key="10">
    <source>
        <dbReference type="Proteomes" id="UP000063234"/>
    </source>
</evidence>
<dbReference type="Gene3D" id="2.30.30.60">
    <property type="match status" value="1"/>
</dbReference>
<evidence type="ECO:0000259" key="7">
    <source>
        <dbReference type="Pfam" id="PF00924"/>
    </source>
</evidence>
<evidence type="ECO:0000256" key="6">
    <source>
        <dbReference type="SAM" id="Phobius"/>
    </source>
</evidence>
<dbReference type="Proteomes" id="UP000063234">
    <property type="component" value="Chromosome"/>
</dbReference>
<protein>
    <submittedName>
        <fullName evidence="9">MscS mechanosensitive ion channel</fullName>
    </submittedName>
</protein>
<evidence type="ECO:0000256" key="5">
    <source>
        <dbReference type="ARBA" id="ARBA00023136"/>
    </source>
</evidence>
<feature type="transmembrane region" description="Helical" evidence="6">
    <location>
        <begin position="132"/>
        <end position="151"/>
    </location>
</feature>
<dbReference type="InterPro" id="IPR006685">
    <property type="entry name" value="MscS_channel_2nd"/>
</dbReference>
<feature type="transmembrane region" description="Helical" evidence="6">
    <location>
        <begin position="20"/>
        <end position="41"/>
    </location>
</feature>
<dbReference type="Pfam" id="PF00924">
    <property type="entry name" value="MS_channel_2nd"/>
    <property type="match status" value="1"/>
</dbReference>
<evidence type="ECO:0000256" key="2">
    <source>
        <dbReference type="ARBA" id="ARBA00008017"/>
    </source>
</evidence>
<dbReference type="STRING" id="1298851.TST_1062"/>
<feature type="transmembrane region" description="Helical" evidence="6">
    <location>
        <begin position="94"/>
        <end position="111"/>
    </location>
</feature>
<dbReference type="AlphaFoldDB" id="A0A0S3QU64"/>
<dbReference type="GO" id="GO:0008381">
    <property type="term" value="F:mechanosensitive monoatomic ion channel activity"/>
    <property type="evidence" value="ECO:0007669"/>
    <property type="project" value="InterPro"/>
</dbReference>
<feature type="domain" description="Mechanosensitive ion channel MscS C-terminal" evidence="8">
    <location>
        <begin position="324"/>
        <end position="385"/>
    </location>
</feature>
<evidence type="ECO:0000313" key="9">
    <source>
        <dbReference type="EMBL" id="BAT71856.1"/>
    </source>
</evidence>
<name>A0A0S3QU64_THET7</name>
<dbReference type="PATRIC" id="fig|1298851.3.peg.1117"/>
<accession>A0A0S3QU64</accession>
<dbReference type="EMBL" id="AP013035">
    <property type="protein sequence ID" value="BAT71856.1"/>
    <property type="molecule type" value="Genomic_DNA"/>
</dbReference>
<dbReference type="InterPro" id="IPR030192">
    <property type="entry name" value="YbdG"/>
</dbReference>
<organism evidence="9 10">
    <name type="scientific">Thermosulfidibacter takaii (strain DSM 17441 / JCM 13301 / NBRC 103674 / ABI70S6)</name>
    <dbReference type="NCBI Taxonomy" id="1298851"/>
    <lineage>
        <taxon>Bacteria</taxon>
        <taxon>Pseudomonadati</taxon>
        <taxon>Thermosulfidibacterota</taxon>
        <taxon>Thermosulfidibacteria</taxon>
        <taxon>Thermosulfidibacterales</taxon>
        <taxon>Thermosulfidibacteraceae</taxon>
    </lineage>
</organism>
<dbReference type="Pfam" id="PF21082">
    <property type="entry name" value="MS_channel_3rd"/>
    <property type="match status" value="1"/>
</dbReference>
<feature type="domain" description="Mechanosensitive ion channel MscS" evidence="7">
    <location>
        <begin position="175"/>
        <end position="242"/>
    </location>
</feature>
<keyword evidence="10" id="KW-1185">Reference proteome</keyword>
<dbReference type="GO" id="GO:0005886">
    <property type="term" value="C:plasma membrane"/>
    <property type="evidence" value="ECO:0007669"/>
    <property type="project" value="TreeGrafter"/>
</dbReference>
<dbReference type="GO" id="GO:0012505">
    <property type="term" value="C:endomembrane system"/>
    <property type="evidence" value="ECO:0007669"/>
    <property type="project" value="UniProtKB-SubCell"/>
</dbReference>
<dbReference type="InterPro" id="IPR023408">
    <property type="entry name" value="MscS_beta-dom_sf"/>
</dbReference>
<dbReference type="KEGG" id="ttk:TST_1062"/>
<comment type="subcellular location">
    <subcellularLocation>
        <location evidence="1">Endomembrane system</location>
        <topology evidence="1">Multi-pass membrane protein</topology>
    </subcellularLocation>
</comment>
<keyword evidence="4 6" id="KW-1133">Transmembrane helix</keyword>
<keyword evidence="3 6" id="KW-0812">Transmembrane</keyword>
<evidence type="ECO:0000256" key="4">
    <source>
        <dbReference type="ARBA" id="ARBA00022989"/>
    </source>
</evidence>
<feature type="transmembrane region" description="Helical" evidence="6">
    <location>
        <begin position="157"/>
        <end position="181"/>
    </location>
</feature>
<keyword evidence="5 6" id="KW-0472">Membrane</keyword>
<evidence type="ECO:0000256" key="1">
    <source>
        <dbReference type="ARBA" id="ARBA00004127"/>
    </source>
</evidence>
<reference evidence="10" key="1">
    <citation type="journal article" date="2018" name="Science">
        <title>A primordial and reversible TCA cycle in a facultatively chemolithoautotrophic thermophile.</title>
        <authorList>
            <person name="Nunoura T."/>
            <person name="Chikaraishi Y."/>
            <person name="Izaki R."/>
            <person name="Suwa T."/>
            <person name="Sato T."/>
            <person name="Harada T."/>
            <person name="Mori K."/>
            <person name="Kato Y."/>
            <person name="Miyazaki M."/>
            <person name="Shimamura S."/>
            <person name="Yanagawa K."/>
            <person name="Shuto A."/>
            <person name="Ohkouchi N."/>
            <person name="Fujita N."/>
            <person name="Takaki Y."/>
            <person name="Atomi H."/>
            <person name="Takai K."/>
        </authorList>
    </citation>
    <scope>NUCLEOTIDE SEQUENCE [LARGE SCALE GENOMIC DNA]</scope>
    <source>
        <strain evidence="10">DSM 17441 / JCM 13301 / NBRC 103674 / ABI70S6</strain>
    </source>
</reference>
<evidence type="ECO:0000259" key="8">
    <source>
        <dbReference type="Pfam" id="PF21082"/>
    </source>
</evidence>
<feature type="transmembrane region" description="Helical" evidence="6">
    <location>
        <begin position="61"/>
        <end position="82"/>
    </location>
</feature>